<feature type="transmembrane region" description="Helical" evidence="4">
    <location>
        <begin position="30"/>
        <end position="54"/>
    </location>
</feature>
<dbReference type="PANTHER" id="PTHR11360:SF234">
    <property type="entry name" value="MFS-TYPE TRANSPORTER DBAD-RELATED"/>
    <property type="match status" value="1"/>
</dbReference>
<evidence type="ECO:0000256" key="2">
    <source>
        <dbReference type="ARBA" id="ARBA00006727"/>
    </source>
</evidence>
<dbReference type="InterPro" id="IPR050327">
    <property type="entry name" value="Proton-linked_MCT"/>
</dbReference>
<reference evidence="5 6" key="1">
    <citation type="journal article" date="2023" name="Res Sq">
        <title>Genomic and morphological characterization of Knufia obscura isolated from the Mars 2020 spacecraft assembly facility.</title>
        <authorList>
            <person name="Chander A.M."/>
            <person name="Teixeira M.M."/>
            <person name="Singh N.K."/>
            <person name="Williams M.P."/>
            <person name="Parker C.W."/>
            <person name="Leo P."/>
            <person name="Stajich J.E."/>
            <person name="Torok T."/>
            <person name="Tighe S."/>
            <person name="Mason C.E."/>
            <person name="Venkateswaran K."/>
        </authorList>
    </citation>
    <scope>NUCLEOTIDE SEQUENCE [LARGE SCALE GENOMIC DNA]</scope>
    <source>
        <strain evidence="5 6">CCFEE 5817</strain>
    </source>
</reference>
<comment type="caution">
    <text evidence="5">The sequence shown here is derived from an EMBL/GenBank/DDBJ whole genome shotgun (WGS) entry which is preliminary data.</text>
</comment>
<dbReference type="RefSeq" id="XP_064725498.1">
    <property type="nucleotide sequence ID" value="XM_064878804.1"/>
</dbReference>
<keyword evidence="4" id="KW-0472">Membrane</keyword>
<keyword evidence="4" id="KW-1133">Transmembrane helix</keyword>
<keyword evidence="4" id="KW-0812">Transmembrane</keyword>
<feature type="transmembrane region" description="Helical" evidence="4">
    <location>
        <begin position="217"/>
        <end position="241"/>
    </location>
</feature>
<dbReference type="Pfam" id="PF07690">
    <property type="entry name" value="MFS_1"/>
    <property type="match status" value="1"/>
</dbReference>
<accession>A0ABR0R9W0</accession>
<dbReference type="Proteomes" id="UP001334248">
    <property type="component" value="Unassembled WGS sequence"/>
</dbReference>
<dbReference type="InterPro" id="IPR011701">
    <property type="entry name" value="MFS"/>
</dbReference>
<protein>
    <recommendedName>
        <fullName evidence="7">Major facilitator superfamily (MFS) profile domain-containing protein</fullName>
    </recommendedName>
</protein>
<feature type="transmembrane region" description="Helical" evidence="4">
    <location>
        <begin position="153"/>
        <end position="173"/>
    </location>
</feature>
<proteinExistence type="inferred from homology"/>
<feature type="transmembrane region" description="Helical" evidence="4">
    <location>
        <begin position="253"/>
        <end position="271"/>
    </location>
</feature>
<evidence type="ECO:0000313" key="5">
    <source>
        <dbReference type="EMBL" id="KAK5937408.1"/>
    </source>
</evidence>
<evidence type="ECO:0008006" key="7">
    <source>
        <dbReference type="Google" id="ProtNLM"/>
    </source>
</evidence>
<dbReference type="GeneID" id="90003864"/>
<feature type="transmembrane region" description="Helical" evidence="4">
    <location>
        <begin position="118"/>
        <end position="141"/>
    </location>
</feature>
<sequence length="411" mass="43678">MTSNSDHEMRAEEPKPSPPPNGGLTAYSQVLAGFFLFFNSWGLANTFGVFQSYYSTSLLPEAGQSTISWIGSLATFLIAASPIVWGPVFDQGHPRLLLILGTFLVVLRLMMTSLCTQFWQFILAQGICVGLGGGCLFLTAVAIVPSYFTTKRAIAVGGGAVGSSIGGVIYPIVFHELQPRIGFGWAVRVIGFIALATLIVPCALIKLRVEPAVDEGCAVNTFNLASLFGFMGQYIPFFYIELYAAAHGVRPEISFYMLPIMSAGSAFGRVVPSVIADKADRTLLVLSTCTGLAGILSLCWIAIKESVAGLIVFSVLYGFFSGAIVSLQTPSVAKLTTDFSKIGTKFGINAFFSALGVLIGSPSAGAIERMSWSGMQAFAGAALVLSAALTLLTRVVNDRKQSHSEKVLEST</sequence>
<dbReference type="PANTHER" id="PTHR11360">
    <property type="entry name" value="MONOCARBOXYLATE TRANSPORTER"/>
    <property type="match status" value="1"/>
</dbReference>
<evidence type="ECO:0000313" key="6">
    <source>
        <dbReference type="Proteomes" id="UP001334248"/>
    </source>
</evidence>
<name>A0ABR0R9W0_9EURO</name>
<feature type="transmembrane region" description="Helical" evidence="4">
    <location>
        <begin position="96"/>
        <end position="112"/>
    </location>
</feature>
<evidence type="ECO:0000256" key="3">
    <source>
        <dbReference type="SAM" id="MobiDB-lite"/>
    </source>
</evidence>
<feature type="transmembrane region" description="Helical" evidence="4">
    <location>
        <begin position="309"/>
        <end position="327"/>
    </location>
</feature>
<comment type="similarity">
    <text evidence="2">Belongs to the major facilitator superfamily. Monocarboxylate porter (TC 2.A.1.13) family.</text>
</comment>
<gene>
    <name evidence="5" type="ORF">PMZ80_010415</name>
</gene>
<feature type="transmembrane region" description="Helical" evidence="4">
    <location>
        <begin position="66"/>
        <end position="89"/>
    </location>
</feature>
<feature type="transmembrane region" description="Helical" evidence="4">
    <location>
        <begin position="348"/>
        <end position="367"/>
    </location>
</feature>
<dbReference type="SUPFAM" id="SSF103473">
    <property type="entry name" value="MFS general substrate transporter"/>
    <property type="match status" value="1"/>
</dbReference>
<evidence type="ECO:0000256" key="4">
    <source>
        <dbReference type="SAM" id="Phobius"/>
    </source>
</evidence>
<feature type="compositionally biased region" description="Basic and acidic residues" evidence="3">
    <location>
        <begin position="1"/>
        <end position="15"/>
    </location>
</feature>
<dbReference type="EMBL" id="JAVHJV010000017">
    <property type="protein sequence ID" value="KAK5937408.1"/>
    <property type="molecule type" value="Genomic_DNA"/>
</dbReference>
<organism evidence="5 6">
    <name type="scientific">Knufia obscura</name>
    <dbReference type="NCBI Taxonomy" id="1635080"/>
    <lineage>
        <taxon>Eukaryota</taxon>
        <taxon>Fungi</taxon>
        <taxon>Dikarya</taxon>
        <taxon>Ascomycota</taxon>
        <taxon>Pezizomycotina</taxon>
        <taxon>Eurotiomycetes</taxon>
        <taxon>Chaetothyriomycetidae</taxon>
        <taxon>Chaetothyriales</taxon>
        <taxon>Trichomeriaceae</taxon>
        <taxon>Knufia</taxon>
    </lineage>
</organism>
<keyword evidence="6" id="KW-1185">Reference proteome</keyword>
<comment type="subcellular location">
    <subcellularLocation>
        <location evidence="1">Membrane</location>
        <topology evidence="1">Multi-pass membrane protein</topology>
    </subcellularLocation>
</comment>
<feature type="transmembrane region" description="Helical" evidence="4">
    <location>
        <begin position="373"/>
        <end position="396"/>
    </location>
</feature>
<feature type="transmembrane region" description="Helical" evidence="4">
    <location>
        <begin position="283"/>
        <end position="303"/>
    </location>
</feature>
<feature type="transmembrane region" description="Helical" evidence="4">
    <location>
        <begin position="185"/>
        <end position="205"/>
    </location>
</feature>
<feature type="region of interest" description="Disordered" evidence="3">
    <location>
        <begin position="1"/>
        <end position="21"/>
    </location>
</feature>
<dbReference type="InterPro" id="IPR036259">
    <property type="entry name" value="MFS_trans_sf"/>
</dbReference>
<dbReference type="Gene3D" id="1.20.1250.20">
    <property type="entry name" value="MFS general substrate transporter like domains"/>
    <property type="match status" value="2"/>
</dbReference>
<evidence type="ECO:0000256" key="1">
    <source>
        <dbReference type="ARBA" id="ARBA00004141"/>
    </source>
</evidence>